<accession>A0A679FXA6</accession>
<name>A0A679FXA6_9BACL</name>
<gene>
    <name evidence="1" type="ORF">GsuE55_31790</name>
</gene>
<dbReference type="EMBL" id="AP022557">
    <property type="protein sequence ID" value="BBW98346.1"/>
    <property type="molecule type" value="Genomic_DNA"/>
</dbReference>
<organism evidence="1 2">
    <name type="scientific">Geobacillus subterraneus</name>
    <dbReference type="NCBI Taxonomy" id="129338"/>
    <lineage>
        <taxon>Bacteria</taxon>
        <taxon>Bacillati</taxon>
        <taxon>Bacillota</taxon>
        <taxon>Bacilli</taxon>
        <taxon>Bacillales</taxon>
        <taxon>Anoxybacillaceae</taxon>
        <taxon>Geobacillus</taxon>
    </lineage>
</organism>
<protein>
    <submittedName>
        <fullName evidence="1">Uncharacterized protein</fullName>
    </submittedName>
</protein>
<keyword evidence="2" id="KW-1185">Reference proteome</keyword>
<reference evidence="2" key="1">
    <citation type="journal article" date="2020" name="Microbiol. Resour. Announc.">
        <title>Complete Genome Sequence of Geobacillus sp. Strain E55-1, Isolated from Mine Geyser in Japan.</title>
        <authorList>
            <person name="Miyazaki K."/>
            <person name="Hase E."/>
            <person name="Tokito N."/>
        </authorList>
    </citation>
    <scope>NUCLEOTIDE SEQUENCE [LARGE SCALE GENOMIC DNA]</scope>
    <source>
        <strain evidence="2">E55-1</strain>
    </source>
</reference>
<proteinExistence type="predicted"/>
<dbReference type="AlphaFoldDB" id="A0A679FXA6"/>
<dbReference type="Proteomes" id="UP000501421">
    <property type="component" value="Chromosome"/>
</dbReference>
<sequence length="88" mass="10416">MYNVGEIYHISQHKERPCGFFIRAISWGQKLAPLFSYYVFFAHSDIRVDVCVANRFLGEPFFQRRNGYHTGHIGYVHLQDDTVRILHQ</sequence>
<evidence type="ECO:0000313" key="1">
    <source>
        <dbReference type="EMBL" id="BBW98346.1"/>
    </source>
</evidence>
<evidence type="ECO:0000313" key="2">
    <source>
        <dbReference type="Proteomes" id="UP000501421"/>
    </source>
</evidence>